<protein>
    <submittedName>
        <fullName evidence="7">Uncharacterized protein</fullName>
    </submittedName>
</protein>
<evidence type="ECO:0000256" key="3">
    <source>
        <dbReference type="ARBA" id="ARBA00022801"/>
    </source>
</evidence>
<dbReference type="InterPro" id="IPR054612">
    <property type="entry name" value="Phage_capsid-like_C"/>
</dbReference>
<gene>
    <name evidence="7" type="ORF">NMOB1V02_LOCUS10532</name>
</gene>
<keyword evidence="8" id="KW-1185">Reference proteome</keyword>
<dbReference type="Proteomes" id="UP000678499">
    <property type="component" value="Unassembled WGS sequence"/>
</dbReference>
<organism evidence="7">
    <name type="scientific">Notodromas monacha</name>
    <dbReference type="NCBI Taxonomy" id="399045"/>
    <lineage>
        <taxon>Eukaryota</taxon>
        <taxon>Metazoa</taxon>
        <taxon>Ecdysozoa</taxon>
        <taxon>Arthropoda</taxon>
        <taxon>Crustacea</taxon>
        <taxon>Oligostraca</taxon>
        <taxon>Ostracoda</taxon>
        <taxon>Podocopa</taxon>
        <taxon>Podocopida</taxon>
        <taxon>Cypridocopina</taxon>
        <taxon>Cypridoidea</taxon>
        <taxon>Cyprididae</taxon>
        <taxon>Notodromas</taxon>
    </lineage>
</organism>
<dbReference type="EMBL" id="OA886541">
    <property type="protein sequence ID" value="CAD7282914.1"/>
    <property type="molecule type" value="Genomic_DNA"/>
</dbReference>
<dbReference type="InterPro" id="IPR006433">
    <property type="entry name" value="Prohead_protease"/>
</dbReference>
<keyword evidence="2" id="KW-0645">Protease</keyword>
<dbReference type="AlphaFoldDB" id="A0A7R9BYA7"/>
<dbReference type="Pfam" id="PF04586">
    <property type="entry name" value="Peptidase_S78"/>
    <property type="match status" value="1"/>
</dbReference>
<evidence type="ECO:0000256" key="4">
    <source>
        <dbReference type="SAM" id="MobiDB-lite"/>
    </source>
</evidence>
<reference evidence="7" key="1">
    <citation type="submission" date="2020-11" db="EMBL/GenBank/DDBJ databases">
        <authorList>
            <person name="Tran Van P."/>
        </authorList>
    </citation>
    <scope>NUCLEOTIDE SEQUENCE</scope>
</reference>
<dbReference type="GO" id="GO:0008233">
    <property type="term" value="F:peptidase activity"/>
    <property type="evidence" value="ECO:0007669"/>
    <property type="project" value="UniProtKB-KW"/>
</dbReference>
<feature type="domain" description="Prohead serine protease" evidence="5">
    <location>
        <begin position="31"/>
        <end position="159"/>
    </location>
</feature>
<dbReference type="NCBIfam" id="TIGR01543">
    <property type="entry name" value="proheadase_HK97"/>
    <property type="match status" value="1"/>
</dbReference>
<proteinExistence type="predicted"/>
<keyword evidence="3" id="KW-0378">Hydrolase</keyword>
<sequence length="659" mass="70720">MVDKNKVLRLNSAFAVNEKALPASGSSDIESVFIEGYASTVDIDRSGDVVPKSVWEKGIQNYLKNPIILAQHDYDDPIGRMTEYKVDDKGLWVKARISSAAEEVFGLIKDKILTAFSIGFRILDAEYNSAAEVFVIKELELVEISVVSVPCNQNTLFDLSKAFENDSDYKQFKQQFAPKGDSAKGLESNTEAKSTTTKELDMTPEEMQKMLADAAAKAAEEATQKLLATQAAEKAAQDAKAKAQAELEAQVKSAVAAQISVGQSGAEKLLAEVTKRFEDQAAEQKSVLDGLQASLKEKADEIAKIQASKMSFADKQAAGGSEYAEREKAVMLAKIAGKSIADTKFGREMIEKTGQHLPSATWELEVSTNMEAEVRRRLVVAPLVRAVNMKTNVMTMPLNPEAGLASWVVNADFGSANSAGGTTATTGQTPGSGSPHAIKEITLNAYKVATKEYLNYEEEEDSLLVIMPIVRDAMIRRLARSVDRAYLLGAGSGADPVKGLANYATVNTTSTGSVAATAASIANLRSLRRNLGAWGLDPAEVVYVVSTEVYYDLLDDSTFQTMNQVGPQATLLTGQVGQIGNSPVLVSAEFASKGVNQTGAIAFAPGNFMAGNQRGLRMDTQELVETQRRVLVASLRTGMTQVTTNLGNGVSAFKWGATA</sequence>
<evidence type="ECO:0000256" key="1">
    <source>
        <dbReference type="ARBA" id="ARBA00022612"/>
    </source>
</evidence>
<evidence type="ECO:0000259" key="5">
    <source>
        <dbReference type="Pfam" id="PF04586"/>
    </source>
</evidence>
<feature type="region of interest" description="Disordered" evidence="4">
    <location>
        <begin position="178"/>
        <end position="199"/>
    </location>
</feature>
<accession>A0A7R9BYA7</accession>
<dbReference type="EMBL" id="CAJPEX010004504">
    <property type="protein sequence ID" value="CAG0923066.1"/>
    <property type="molecule type" value="Genomic_DNA"/>
</dbReference>
<evidence type="ECO:0000313" key="8">
    <source>
        <dbReference type="Proteomes" id="UP000678499"/>
    </source>
</evidence>
<keyword evidence="1" id="KW-1188">Viral release from host cell</keyword>
<evidence type="ECO:0000259" key="6">
    <source>
        <dbReference type="Pfam" id="PF05065"/>
    </source>
</evidence>
<evidence type="ECO:0000256" key="2">
    <source>
        <dbReference type="ARBA" id="ARBA00022670"/>
    </source>
</evidence>
<dbReference type="GO" id="GO:0006508">
    <property type="term" value="P:proteolysis"/>
    <property type="evidence" value="ECO:0007669"/>
    <property type="project" value="UniProtKB-KW"/>
</dbReference>
<dbReference type="SUPFAM" id="SSF56563">
    <property type="entry name" value="Major capsid protein gp5"/>
    <property type="match status" value="1"/>
</dbReference>
<name>A0A7R9BYA7_9CRUS</name>
<feature type="domain" description="Phage capsid-like C-terminal" evidence="6">
    <location>
        <begin position="370"/>
        <end position="612"/>
    </location>
</feature>
<dbReference type="Pfam" id="PF05065">
    <property type="entry name" value="Phage_capsid"/>
    <property type="match status" value="1"/>
</dbReference>
<evidence type="ECO:0000313" key="7">
    <source>
        <dbReference type="EMBL" id="CAD7282914.1"/>
    </source>
</evidence>
<dbReference type="InterPro" id="IPR054613">
    <property type="entry name" value="Peptidase_S78_dom"/>
</dbReference>